<dbReference type="Pfam" id="PF00909">
    <property type="entry name" value="Ammonium_transp"/>
    <property type="match status" value="1"/>
</dbReference>
<comment type="caution">
    <text evidence="3">The sequence shown here is derived from an EMBL/GenBank/DDBJ whole genome shotgun (WGS) entry which is preliminary data.</text>
</comment>
<keyword evidence="1" id="KW-0472">Membrane</keyword>
<dbReference type="PANTHER" id="PTHR43029">
    <property type="entry name" value="AMMONIUM TRANSPORTER MEP2"/>
    <property type="match status" value="1"/>
</dbReference>
<dbReference type="GO" id="GO:0005886">
    <property type="term" value="C:plasma membrane"/>
    <property type="evidence" value="ECO:0007669"/>
    <property type="project" value="TreeGrafter"/>
</dbReference>
<organism evidence="3 4">
    <name type="scientific">Populus tomentosa</name>
    <name type="common">Chinese white poplar</name>
    <dbReference type="NCBI Taxonomy" id="118781"/>
    <lineage>
        <taxon>Eukaryota</taxon>
        <taxon>Viridiplantae</taxon>
        <taxon>Streptophyta</taxon>
        <taxon>Embryophyta</taxon>
        <taxon>Tracheophyta</taxon>
        <taxon>Spermatophyta</taxon>
        <taxon>Magnoliopsida</taxon>
        <taxon>eudicotyledons</taxon>
        <taxon>Gunneridae</taxon>
        <taxon>Pentapetalae</taxon>
        <taxon>rosids</taxon>
        <taxon>fabids</taxon>
        <taxon>Malpighiales</taxon>
        <taxon>Salicaceae</taxon>
        <taxon>Saliceae</taxon>
        <taxon>Populus</taxon>
    </lineage>
</organism>
<feature type="transmembrane region" description="Helical" evidence="1">
    <location>
        <begin position="6"/>
        <end position="24"/>
    </location>
</feature>
<name>A0A8X7ZSS9_POPTO</name>
<evidence type="ECO:0000256" key="1">
    <source>
        <dbReference type="SAM" id="Phobius"/>
    </source>
</evidence>
<evidence type="ECO:0000313" key="4">
    <source>
        <dbReference type="Proteomes" id="UP000886885"/>
    </source>
</evidence>
<evidence type="ECO:0000313" key="3">
    <source>
        <dbReference type="EMBL" id="KAG6775244.1"/>
    </source>
</evidence>
<dbReference type="GO" id="GO:0008519">
    <property type="term" value="F:ammonium channel activity"/>
    <property type="evidence" value="ECO:0007669"/>
    <property type="project" value="InterPro"/>
</dbReference>
<gene>
    <name evidence="3" type="ORF">POTOM_018686</name>
</gene>
<keyword evidence="1" id="KW-0812">Transmembrane</keyword>
<keyword evidence="1" id="KW-1133">Transmembrane helix</keyword>
<feature type="domain" description="Ammonium transporter AmtB-like" evidence="2">
    <location>
        <begin position="6"/>
        <end position="81"/>
    </location>
</feature>
<sequence>MHCFYAFGFVLALHGVAIGLYAQVLPSMVTPRLTKDRERFPPNNILFMLFGAGLLWMSWTCFNGGDPCIVSTDASLAVLNTVDFEYIVAKIVIVLRSTKNDEWARMWKRLKEVENFSEFQYPSREGDVIQMIWQVVVRKGNAFDDWSLKDVANFLQCLLFLCHAALFCSGMDRKELKLRVTGRIWKEQQNPETGVCMPTFVAKAKVILKTSTRFCYSFLLCCNGWN</sequence>
<keyword evidence="4" id="KW-1185">Reference proteome</keyword>
<dbReference type="PANTHER" id="PTHR43029:SF7">
    <property type="entry name" value="AMMONIUM TRANSPORTER 2 MEMBER 5"/>
    <property type="match status" value="1"/>
</dbReference>
<proteinExistence type="predicted"/>
<dbReference type="InterPro" id="IPR001905">
    <property type="entry name" value="Ammonium_transpt"/>
</dbReference>
<dbReference type="Proteomes" id="UP000886885">
    <property type="component" value="Chromosome 5A"/>
</dbReference>
<accession>A0A8X7ZSS9</accession>
<dbReference type="EMBL" id="JAAWWB010000009">
    <property type="protein sequence ID" value="KAG6775244.1"/>
    <property type="molecule type" value="Genomic_DNA"/>
</dbReference>
<dbReference type="OrthoDB" id="534912at2759"/>
<protein>
    <recommendedName>
        <fullName evidence="2">Ammonium transporter AmtB-like domain-containing protein</fullName>
    </recommendedName>
</protein>
<dbReference type="InterPro" id="IPR024041">
    <property type="entry name" value="NH4_transpt_AmtB-like_dom"/>
</dbReference>
<evidence type="ECO:0000259" key="2">
    <source>
        <dbReference type="Pfam" id="PF00909"/>
    </source>
</evidence>
<reference evidence="3" key="1">
    <citation type="journal article" date="2020" name="bioRxiv">
        <title>Hybrid origin of Populus tomentosa Carr. identified through genome sequencing and phylogenomic analysis.</title>
        <authorList>
            <person name="An X."/>
            <person name="Gao K."/>
            <person name="Chen Z."/>
            <person name="Li J."/>
            <person name="Yang X."/>
            <person name="Yang X."/>
            <person name="Zhou J."/>
            <person name="Guo T."/>
            <person name="Zhao T."/>
            <person name="Huang S."/>
            <person name="Miao D."/>
            <person name="Khan W.U."/>
            <person name="Rao P."/>
            <person name="Ye M."/>
            <person name="Lei B."/>
            <person name="Liao W."/>
            <person name="Wang J."/>
            <person name="Ji L."/>
            <person name="Li Y."/>
            <person name="Guo B."/>
            <person name="Mustafa N.S."/>
            <person name="Li S."/>
            <person name="Yun Q."/>
            <person name="Keller S.R."/>
            <person name="Mao J."/>
            <person name="Zhang R."/>
            <person name="Strauss S.H."/>
        </authorList>
    </citation>
    <scope>NUCLEOTIDE SEQUENCE</scope>
    <source>
        <strain evidence="3">GM15</strain>
        <tissue evidence="3">Leaf</tissue>
    </source>
</reference>
<dbReference type="AlphaFoldDB" id="A0A8X7ZSS9"/>
<feature type="transmembrane region" description="Helical" evidence="1">
    <location>
        <begin position="45"/>
        <end position="65"/>
    </location>
</feature>